<evidence type="ECO:0008006" key="4">
    <source>
        <dbReference type="Google" id="ProtNLM"/>
    </source>
</evidence>
<protein>
    <recommendedName>
        <fullName evidence="4">Lipocalin-like domain-containing protein</fullName>
    </recommendedName>
</protein>
<comment type="caution">
    <text evidence="2">The sequence shown here is derived from an EMBL/GenBank/DDBJ whole genome shotgun (WGS) entry which is preliminary data.</text>
</comment>
<dbReference type="AlphaFoldDB" id="A0A502GBQ4"/>
<evidence type="ECO:0000313" key="2">
    <source>
        <dbReference type="EMBL" id="TPG58918.1"/>
    </source>
</evidence>
<sequence length="126" mass="14011">MLATSSCHSTSQLPAQTLQHPQARELLRTWRHSQEEDQGAVQVYRPATYAFPPARGREGYTFAAGGQLTKLAIAPTDGTLPLPGHWRWVNARALHLTFGDSSQQDARLEVLELSPDVLKIKVLEPR</sequence>
<dbReference type="EMBL" id="RCYZ01000014">
    <property type="protein sequence ID" value="TPG58918.1"/>
    <property type="molecule type" value="Genomic_DNA"/>
</dbReference>
<keyword evidence="3" id="KW-1185">Reference proteome</keyword>
<evidence type="ECO:0000313" key="3">
    <source>
        <dbReference type="Proteomes" id="UP000317646"/>
    </source>
</evidence>
<accession>A0A502GBQ4</accession>
<gene>
    <name evidence="2" type="ORF">EAH73_21595</name>
</gene>
<dbReference type="Proteomes" id="UP000317646">
    <property type="component" value="Unassembled WGS sequence"/>
</dbReference>
<proteinExistence type="predicted"/>
<evidence type="ECO:0000256" key="1">
    <source>
        <dbReference type="SAM" id="MobiDB-lite"/>
    </source>
</evidence>
<organism evidence="2 3">
    <name type="scientific">Hymenobacter nivis</name>
    <dbReference type="NCBI Taxonomy" id="1850093"/>
    <lineage>
        <taxon>Bacteria</taxon>
        <taxon>Pseudomonadati</taxon>
        <taxon>Bacteroidota</taxon>
        <taxon>Cytophagia</taxon>
        <taxon>Cytophagales</taxon>
        <taxon>Hymenobacteraceae</taxon>
        <taxon>Hymenobacter</taxon>
    </lineage>
</organism>
<reference evidence="2 3" key="1">
    <citation type="journal article" date="2019" name="Environ. Microbiol.">
        <title>Species interactions and distinct microbial communities in high Arctic permafrost affected cryosols are associated with the CH4 and CO2 gas fluxes.</title>
        <authorList>
            <person name="Altshuler I."/>
            <person name="Hamel J."/>
            <person name="Turney S."/>
            <person name="Magnuson E."/>
            <person name="Levesque R."/>
            <person name="Greer C."/>
            <person name="Whyte L.G."/>
        </authorList>
    </citation>
    <scope>NUCLEOTIDE SEQUENCE [LARGE SCALE GENOMIC DNA]</scope>
    <source>
        <strain evidence="2 3">S9.2P</strain>
    </source>
</reference>
<name>A0A502GBQ4_9BACT</name>
<feature type="region of interest" description="Disordered" evidence="1">
    <location>
        <begin position="1"/>
        <end position="20"/>
    </location>
</feature>